<keyword evidence="2" id="KW-1185">Reference proteome</keyword>
<dbReference type="Proteomes" id="UP000689195">
    <property type="component" value="Unassembled WGS sequence"/>
</dbReference>
<sequence>MINSDQMRKSSSQSAIISTMQNQRFYCSQKLKTPNKEFLKSNRSQVSVSEQQDSKSRVNTLFEKIKAQNTNIHKSENNLFLKVEGAILELYNQYEQNYQGLGSLDRIKTVQENLSVEFKKQNDQLIKTFDGLKLSDLQQNGVNQIQIDRYQFYYFRLRILDKHTPIHIHLQLPESLSFLLFKLMLSVKIEFPTKFNADQIIQSNYAKVYSSNPHAHYFKEEFLYLTFYSHVDFILKIQVHFGQLNTEKTPSRQNQSRSPKLKMVHSENAKFIHTPDRRREKKGYSQIKSNIYQSSIEKETECSRVQTENSDKRKFIKIQPVQSKLSTLLTLIGKEFQGMTKEERLKKIEEHQIQKRKELEQDYQNKQKTFMYELEKRKLLIEQHSKIKKQKIELVQQNKKNNYTERQQYIRDRLLLQEQMSQFREIERSFSIRKAYAYKVSLSWGRLIKYILFIDTLYNMIKDNKRKSKIQARGKLLVWTLKTKALISAKDYGYSTKERTITKSCIALQIIAVNLRKKIKLKSQIILTKYLIQMRLAVTIVHQHDKTLKKIIQIQRNFRNLKQKKLTFRDKFFKLIKDNINQIIDELQRQQGKKTFYDLNDKPVQQIDILCINQLIDEYQKQKKQIWYEYINNKFFEKDFHKKMKDFAINLKEPQLYEVPKRKELILLQRSSSKLTQSQTSLMNQSMTIINSIKRQSSILSLEKQTEENGTTKLMKKITQKQTHGSMDDISRLLPLNDNLINVYNDFEDNYRVVRESNKFKCEAPQTSKQEIIQINTSNILKVADGLHLCDLNPEKLNRIQIYRFRFYYFRARVKNKLNPLQMYFTFPDKTQNQIYKVFLSTTVEFPTKFNCEQSTSSRSIKVKTKSGTKFFIEDYIYITLYAESDFIITMHLVFGEFHNSILSAKQQEPQRYYKYWDEDKKSMSPKKDKILQNLDQSRYKSTQKLKDFLKGAEVSAKKIITVVQKGKQIEKERQEERSIKMLVKSQIQEFRKVEKSILQQKFDKQYQCKQWQQMISLIEICGQVYNILYERKRRLRIQAKAKLIVLRLRTKLFIEVQQFGQNPFERCNNKSLLLLKTISNHLQENSKKRAQKIATDFLKKTLIFQTALIAHHKMVSKVRMIIKVFKTKKFQKRAFKDRFWRLIKNYFGQNNGPQLFATSQVKVIQIDKPLMSKLIEQYIQNRKLQWSQSYKQNKQSDDKLTRIPEIIIFQLPNDKELKQIMKEYYVQKKYN</sequence>
<dbReference type="OrthoDB" id="293577at2759"/>
<dbReference type="EMBL" id="CAJJDO010000006">
    <property type="protein sequence ID" value="CAD8137930.1"/>
    <property type="molecule type" value="Genomic_DNA"/>
</dbReference>
<reference evidence="1" key="1">
    <citation type="submission" date="2021-01" db="EMBL/GenBank/DDBJ databases">
        <authorList>
            <consortium name="Genoscope - CEA"/>
            <person name="William W."/>
        </authorList>
    </citation>
    <scope>NUCLEOTIDE SEQUENCE</scope>
</reference>
<evidence type="ECO:0000313" key="2">
    <source>
        <dbReference type="Proteomes" id="UP000689195"/>
    </source>
</evidence>
<name>A0A8S1SDW3_9CILI</name>
<proteinExistence type="predicted"/>
<organism evidence="1 2">
    <name type="scientific">Paramecium pentaurelia</name>
    <dbReference type="NCBI Taxonomy" id="43138"/>
    <lineage>
        <taxon>Eukaryota</taxon>
        <taxon>Sar</taxon>
        <taxon>Alveolata</taxon>
        <taxon>Ciliophora</taxon>
        <taxon>Intramacronucleata</taxon>
        <taxon>Oligohymenophorea</taxon>
        <taxon>Peniculida</taxon>
        <taxon>Parameciidae</taxon>
        <taxon>Paramecium</taxon>
    </lineage>
</organism>
<comment type="caution">
    <text evidence="1">The sequence shown here is derived from an EMBL/GenBank/DDBJ whole genome shotgun (WGS) entry which is preliminary data.</text>
</comment>
<protein>
    <submittedName>
        <fullName evidence="1">Uncharacterized protein</fullName>
    </submittedName>
</protein>
<gene>
    <name evidence="1" type="ORF">PPENT_87.1.T0060365</name>
</gene>
<evidence type="ECO:0000313" key="1">
    <source>
        <dbReference type="EMBL" id="CAD8137930.1"/>
    </source>
</evidence>
<dbReference type="AlphaFoldDB" id="A0A8S1SDW3"/>
<accession>A0A8S1SDW3</accession>